<keyword evidence="7 12" id="KW-1015">Disulfide bond</keyword>
<dbReference type="KEGG" id="rno:365577"/>
<dbReference type="GO" id="GO:0007338">
    <property type="term" value="P:single fertilization"/>
    <property type="evidence" value="ECO:0007669"/>
    <property type="project" value="UniProtKB-UniRule"/>
</dbReference>
<evidence type="ECO:0000313" key="18">
    <source>
        <dbReference type="RGD" id="1559810"/>
    </source>
</evidence>
<comment type="caution">
    <text evidence="12">Lacks conserved residue(s) required for the propagation of feature annotation.</text>
</comment>
<evidence type="ECO:0000256" key="5">
    <source>
        <dbReference type="ARBA" id="ARBA00022737"/>
    </source>
</evidence>
<comment type="function">
    <text evidence="11">May be involved in the fusion of the spermatozoa with the oocyte during fertilization.</text>
</comment>
<feature type="signal peptide" evidence="14">
    <location>
        <begin position="1"/>
        <end position="32"/>
    </location>
</feature>
<sequence>MPCQHCLDPFSSQCFIVTLLVTLLSMSSDACGQPPTFGNMKLNGDLKTSYGTGEQVKYSCRPGYMQRSRNISSVCGADGQWSPISKDACRRKSCPRQDDPVNGQVNLMNGTSEFGMQVEYVCNPGFYIIGQRILYCILMGSDVQWSDEAPICSKILCEPPPNIENGEFFPNHNDVFEYHEVATYKCKRVSGQDELSLVGESQIYCSENRSWSADPPECKVVKCPHPVIENGKQTSGFSRKYSYRATIMFECNQGLYLHGSNRVVCEGDSTWQPPIPVCRNQPPPPTTPSPVPSHTTTPSSTKVSLSSKGTSSNFGDSSVWIISLIIMAPLKLQ</sequence>
<dbReference type="AlphaFoldDB" id="F1LXT9"/>
<evidence type="ECO:0000256" key="3">
    <source>
        <dbReference type="ARBA" id="ARBA00022659"/>
    </source>
</evidence>
<comment type="subcellular location">
    <subcellularLocation>
        <location evidence="11">Cytoplasmic vesicle</location>
        <location evidence="11">Secretory vesicle</location>
        <location evidence="11">Acrosome inner membrane</location>
    </subcellularLocation>
    <subcellularLocation>
        <location evidence="1">Membrane</location>
        <topology evidence="1">Single-pass membrane protein</topology>
    </subcellularLocation>
</comment>
<dbReference type="PROSITE" id="PS50923">
    <property type="entry name" value="SUSHI"/>
    <property type="match status" value="4"/>
</dbReference>
<dbReference type="PIRSF" id="PIRSF037971">
    <property type="entry name" value="TLX_CD46"/>
    <property type="match status" value="1"/>
</dbReference>
<evidence type="ECO:0000256" key="11">
    <source>
        <dbReference type="PIRNR" id="PIRNR037971"/>
    </source>
</evidence>
<accession>F1LXT9</accession>
<dbReference type="GO" id="GO:0005615">
    <property type="term" value="C:extracellular space"/>
    <property type="evidence" value="ECO:0000318"/>
    <property type="project" value="GO_Central"/>
</dbReference>
<feature type="chain" id="PRO_5035164389" description="Membrane cofactor protein" evidence="14">
    <location>
        <begin position="33"/>
        <end position="333"/>
    </location>
</feature>
<dbReference type="CTD" id="365577"/>
<dbReference type="GeneID" id="365577"/>
<evidence type="ECO:0000256" key="14">
    <source>
        <dbReference type="SAM" id="SignalP"/>
    </source>
</evidence>
<evidence type="ECO:0000256" key="10">
    <source>
        <dbReference type="ARBA" id="ARBA00047055"/>
    </source>
</evidence>
<keyword evidence="17" id="KW-1185">Reference proteome</keyword>
<proteinExistence type="predicted"/>
<dbReference type="GO" id="GO:0002079">
    <property type="term" value="C:inner acrosomal membrane"/>
    <property type="evidence" value="ECO:0007669"/>
    <property type="project" value="UniProtKB-SubCell"/>
</dbReference>
<reference evidence="16" key="2">
    <citation type="submission" date="2025-08" db="UniProtKB">
        <authorList>
            <consortium name="Ensembl"/>
        </authorList>
    </citation>
    <scope>IDENTIFICATION</scope>
    <source>
        <strain evidence="16">Brown Norway</strain>
    </source>
</reference>
<organism evidence="16 17">
    <name type="scientific">Rattus norvegicus</name>
    <name type="common">Rat</name>
    <dbReference type="NCBI Taxonomy" id="10116"/>
    <lineage>
        <taxon>Eukaryota</taxon>
        <taxon>Metazoa</taxon>
        <taxon>Chordata</taxon>
        <taxon>Craniata</taxon>
        <taxon>Vertebrata</taxon>
        <taxon>Euteleostomi</taxon>
        <taxon>Mammalia</taxon>
        <taxon>Eutheria</taxon>
        <taxon>Euarchontoglires</taxon>
        <taxon>Glires</taxon>
        <taxon>Rodentia</taxon>
        <taxon>Myomorpha</taxon>
        <taxon>Muroidea</taxon>
        <taxon>Muridae</taxon>
        <taxon>Murinae</taxon>
        <taxon>Rattus</taxon>
    </lineage>
</organism>
<evidence type="ECO:0000256" key="7">
    <source>
        <dbReference type="ARBA" id="ARBA00023157"/>
    </source>
</evidence>
<evidence type="ECO:0000256" key="2">
    <source>
        <dbReference type="ARBA" id="ARBA00017517"/>
    </source>
</evidence>
<dbReference type="Ensembl" id="ENSRNOT00000038249.8">
    <property type="protein sequence ID" value="ENSRNOP00000032869.7"/>
    <property type="gene ID" value="ENSRNOG00000026207.8"/>
</dbReference>
<dbReference type="GeneTree" id="ENSGT00940000161381"/>
<dbReference type="InterPro" id="IPR050350">
    <property type="entry name" value="Compl-Cell_Adhes-Reg"/>
</dbReference>
<dbReference type="Gene3D" id="2.10.70.10">
    <property type="entry name" value="Complement Module, domain 1"/>
    <property type="match status" value="4"/>
</dbReference>
<dbReference type="STRING" id="10116.ENSRNOP00000032869"/>
<dbReference type="FunFam" id="2.10.70.10:FF:000014">
    <property type="entry name" value="Membrane cofactor protein"/>
    <property type="match status" value="1"/>
</dbReference>
<reference evidence="16" key="3">
    <citation type="submission" date="2025-09" db="UniProtKB">
        <authorList>
            <consortium name="Ensembl"/>
        </authorList>
    </citation>
    <scope>IDENTIFICATION</scope>
    <source>
        <strain evidence="16">Brown Norway</strain>
    </source>
</reference>
<evidence type="ECO:0000256" key="4">
    <source>
        <dbReference type="ARBA" id="ARBA00022729"/>
    </source>
</evidence>
<keyword evidence="3 12" id="KW-0768">Sushi</keyword>
<evidence type="ECO:0000259" key="15">
    <source>
        <dbReference type="PROSITE" id="PS50923"/>
    </source>
</evidence>
<dbReference type="SUPFAM" id="SSF57535">
    <property type="entry name" value="Complement control module/SCR domain"/>
    <property type="match status" value="4"/>
</dbReference>
<dbReference type="InterPro" id="IPR017341">
    <property type="entry name" value="CD46"/>
</dbReference>
<dbReference type="VEuPathDB" id="HostDB:ENSRNOG00000026207"/>
<dbReference type="RGD" id="1559810">
    <property type="gene designation" value="Cd46l1"/>
</dbReference>
<evidence type="ECO:0000256" key="9">
    <source>
        <dbReference type="ARBA" id="ARBA00023279"/>
    </source>
</evidence>
<dbReference type="GlyGen" id="F1LXT9">
    <property type="glycosylation" value="2 sites"/>
</dbReference>
<keyword evidence="8" id="KW-0325">Glycoprotein</keyword>
<evidence type="ECO:0000256" key="8">
    <source>
        <dbReference type="ARBA" id="ARBA00023180"/>
    </source>
</evidence>
<dbReference type="GO" id="GO:0009986">
    <property type="term" value="C:cell surface"/>
    <property type="evidence" value="ECO:0007669"/>
    <property type="project" value="InterPro"/>
</dbReference>
<feature type="disulfide bond" evidence="12">
    <location>
        <begin position="251"/>
        <end position="278"/>
    </location>
</feature>
<evidence type="ECO:0000313" key="16">
    <source>
        <dbReference type="Ensembl" id="ENSRNOP00000032869.7"/>
    </source>
</evidence>
<dbReference type="GO" id="GO:0002456">
    <property type="term" value="P:T cell mediated immunity"/>
    <property type="evidence" value="ECO:0000318"/>
    <property type="project" value="GO_Central"/>
</dbReference>
<protein>
    <recommendedName>
        <fullName evidence="2 11">Membrane cofactor protein</fullName>
    </recommendedName>
</protein>
<dbReference type="InterPro" id="IPR035976">
    <property type="entry name" value="Sushi/SCR/CCP_sf"/>
</dbReference>
<dbReference type="HOGENOM" id="CLU_020107_1_0_1"/>
<evidence type="ECO:0000256" key="12">
    <source>
        <dbReference type="PROSITE-ProRule" id="PRU00302"/>
    </source>
</evidence>
<dbReference type="InterPro" id="IPR000436">
    <property type="entry name" value="Sushi_SCR_CCP_dom"/>
</dbReference>
<dbReference type="RefSeq" id="XP_006256563.2">
    <property type="nucleotide sequence ID" value="XM_006256501.4"/>
</dbReference>
<reference evidence="16" key="1">
    <citation type="submission" date="2024-01" db="EMBL/GenBank/DDBJ databases">
        <title>GRCr8: a new rat reference genome assembly contstructed from accurate long reads and long range scaffolding.</title>
        <authorList>
            <person name="Doris P.A."/>
            <person name="Kalbfleisch T."/>
            <person name="Li K."/>
            <person name="Howe K."/>
            <person name="Wood J."/>
        </authorList>
    </citation>
    <scope>NUCLEOTIDE SEQUENCE [LARGE SCALE GENOMIC DNA]</scope>
    <source>
        <strain evidence="16">Brown Norway</strain>
    </source>
</reference>
<keyword evidence="6 11" id="KW-0472">Membrane</keyword>
<keyword evidence="4 14" id="KW-0732">Signal</keyword>
<feature type="region of interest" description="Disordered" evidence="13">
    <location>
        <begin position="275"/>
        <end position="313"/>
    </location>
</feature>
<dbReference type="AGR" id="RGD:1559810"/>
<dbReference type="Bgee" id="ENSRNOG00000026207">
    <property type="expression patterns" value="Expressed in testis"/>
</dbReference>
<evidence type="ECO:0000313" key="17">
    <source>
        <dbReference type="Proteomes" id="UP000002494"/>
    </source>
</evidence>
<evidence type="ECO:0000256" key="13">
    <source>
        <dbReference type="SAM" id="MobiDB-lite"/>
    </source>
</evidence>
<gene>
    <name evidence="16 18" type="primary">Cd46l1</name>
    <name evidence="18" type="synonym">RGD1559810</name>
</gene>
<feature type="domain" description="Sushi" evidence="15">
    <location>
        <begin position="155"/>
        <end position="220"/>
    </location>
</feature>
<dbReference type="eggNOG" id="ENOG502QPUC">
    <property type="taxonomic scope" value="Eukaryota"/>
</dbReference>
<dbReference type="SMART" id="SM00032">
    <property type="entry name" value="CCP"/>
    <property type="match status" value="4"/>
</dbReference>
<dbReference type="PANTHER" id="PTHR19325:SF521">
    <property type="entry name" value="MEMBRANE COFACTOR PROTEIN"/>
    <property type="match status" value="1"/>
</dbReference>
<dbReference type="GO" id="GO:0045959">
    <property type="term" value="P:negative regulation of complement activation, classical pathway"/>
    <property type="evidence" value="ECO:0000318"/>
    <property type="project" value="GO_Central"/>
</dbReference>
<dbReference type="Proteomes" id="UP000002494">
    <property type="component" value="Chromosome 20"/>
</dbReference>
<dbReference type="Pfam" id="PF00084">
    <property type="entry name" value="Sushi"/>
    <property type="match status" value="4"/>
</dbReference>
<dbReference type="PANTHER" id="PTHR19325">
    <property type="entry name" value="COMPLEMENT COMPONENT-RELATED SUSHI DOMAIN-CONTAINING"/>
    <property type="match status" value="1"/>
</dbReference>
<dbReference type="GO" id="GO:0005886">
    <property type="term" value="C:plasma membrane"/>
    <property type="evidence" value="ECO:0000318"/>
    <property type="project" value="GO_Central"/>
</dbReference>
<feature type="domain" description="Sushi" evidence="15">
    <location>
        <begin position="221"/>
        <end position="280"/>
    </location>
</feature>
<feature type="compositionally biased region" description="Polar residues" evidence="13">
    <location>
        <begin position="302"/>
        <end position="313"/>
    </location>
</feature>
<dbReference type="OrthoDB" id="6127264at2759"/>
<feature type="domain" description="Sushi" evidence="15">
    <location>
        <begin position="92"/>
        <end position="154"/>
    </location>
</feature>
<dbReference type="OMA" id="ATIMFEC"/>
<keyword evidence="5" id="KW-0677">Repeat</keyword>
<dbReference type="CDD" id="cd00033">
    <property type="entry name" value="CCP"/>
    <property type="match status" value="4"/>
</dbReference>
<dbReference type="InParanoid" id="F1LXT9"/>
<evidence type="ECO:0000256" key="1">
    <source>
        <dbReference type="ARBA" id="ARBA00004167"/>
    </source>
</evidence>
<feature type="compositionally biased region" description="Pro residues" evidence="13">
    <location>
        <begin position="275"/>
        <end position="291"/>
    </location>
</feature>
<feature type="compositionally biased region" description="Low complexity" evidence="13">
    <location>
        <begin position="292"/>
        <end position="301"/>
    </location>
</feature>
<evidence type="ECO:0000256" key="6">
    <source>
        <dbReference type="ARBA" id="ARBA00023136"/>
    </source>
</evidence>
<name>F1LXT9_RAT</name>
<comment type="subunit">
    <text evidence="10">Interacts with C3b. Interacts with C4b. Interacts with moesin/MSN.</text>
</comment>
<keyword evidence="9 11" id="KW-0278">Fertilization</keyword>
<feature type="domain" description="Sushi" evidence="15">
    <location>
        <begin position="29"/>
        <end position="91"/>
    </location>
</feature>
<dbReference type="PaxDb" id="10116-ENSRNOP00000032869"/>